<evidence type="ECO:0000313" key="3">
    <source>
        <dbReference type="Proteomes" id="UP000689195"/>
    </source>
</evidence>
<comment type="caution">
    <text evidence="2">The sequence shown here is derived from an EMBL/GenBank/DDBJ whole genome shotgun (WGS) entry which is preliminary data.</text>
</comment>
<evidence type="ECO:0000256" key="1">
    <source>
        <dbReference type="SAM" id="MobiDB-lite"/>
    </source>
</evidence>
<feature type="compositionally biased region" description="Low complexity" evidence="1">
    <location>
        <begin position="274"/>
        <end position="285"/>
    </location>
</feature>
<organism evidence="2 3">
    <name type="scientific">Paramecium pentaurelia</name>
    <dbReference type="NCBI Taxonomy" id="43138"/>
    <lineage>
        <taxon>Eukaryota</taxon>
        <taxon>Sar</taxon>
        <taxon>Alveolata</taxon>
        <taxon>Ciliophora</taxon>
        <taxon>Intramacronucleata</taxon>
        <taxon>Oligohymenophorea</taxon>
        <taxon>Peniculida</taxon>
        <taxon>Parameciidae</taxon>
        <taxon>Paramecium</taxon>
    </lineage>
</organism>
<dbReference type="OrthoDB" id="10312851at2759"/>
<protein>
    <submittedName>
        <fullName evidence="2">Uncharacterized protein</fullName>
    </submittedName>
</protein>
<keyword evidence="3" id="KW-1185">Reference proteome</keyword>
<feature type="region of interest" description="Disordered" evidence="1">
    <location>
        <begin position="271"/>
        <end position="296"/>
    </location>
</feature>
<dbReference type="Proteomes" id="UP000689195">
    <property type="component" value="Unassembled WGS sequence"/>
</dbReference>
<proteinExistence type="predicted"/>
<reference evidence="2" key="1">
    <citation type="submission" date="2021-01" db="EMBL/GenBank/DDBJ databases">
        <authorList>
            <consortium name="Genoscope - CEA"/>
            <person name="William W."/>
        </authorList>
    </citation>
    <scope>NUCLEOTIDE SEQUENCE</scope>
</reference>
<name>A0A8S1UG18_9CILI</name>
<dbReference type="EMBL" id="CAJJDO010000040">
    <property type="protein sequence ID" value="CAD8163928.1"/>
    <property type="molecule type" value="Genomic_DNA"/>
</dbReference>
<evidence type="ECO:0000313" key="2">
    <source>
        <dbReference type="EMBL" id="CAD8163928.1"/>
    </source>
</evidence>
<sequence length="641" mass="76733">MSGIKPQTVKIVSRLRNGYQQENNQQDANKIQTNLIEHYDARDLRLQELQDCQKVYKVIKKETTTKWILLSKLEECKSQIKLELQYLRKLVIYVQNNNKQSLNKSQQYELNQLQTLLNIFDTYIDQMENNTCDRKDKLKCIKSIEFEEKQKTINEWKKWINKNEILIQPSISELKQITLKVLEEVLTQSYELKLKLLQEPDIINPDSTLIYQNQIQDLRKKLNLDQYKRSRNQFDEFQQIIDNFNYHIPNHQDMNQLNLSQLKEIKRQLKNKSKSNINQINSTKSSPKKEESANQQNEVDRFLNQYQKEKQRISKVDKAQYKQNIKESQREVFIARTNQGSIQKLHQSFEINKLNTSKGHREYLISMVDGQLLKPYTPLVRLKKDESKETCQNSRINDIYSQKFSLRNTSPQSFVERISQKINDVTTCEEDELSSKLEFPELQMQRQQCYLNKDNHKVVKQQYNQKFIQKINNNEIKLVKQCQDFYTTRMKFNDKFTELVTTLQKDRPLTSSIRSRSLTVNQNQRQENIQKLRKVAEKARQNFFFRNKEQRQWHQDLVQQYKQTGLTSQYILEQLQYILQEGLFIQVDDIINMLEQIEDSPQLNITIKSCQLLNDIFIYFGIPISQLNQYKKLKKFNNNLE</sequence>
<gene>
    <name evidence="2" type="ORF">PPENT_87.1.T0400136</name>
</gene>
<dbReference type="AlphaFoldDB" id="A0A8S1UG18"/>
<accession>A0A8S1UG18</accession>